<accession>A0A2K8LCF1</accession>
<feature type="compositionally biased region" description="Basic and acidic residues" evidence="1">
    <location>
        <begin position="40"/>
        <end position="59"/>
    </location>
</feature>
<reference evidence="2 3" key="1">
    <citation type="submission" date="2016-12" db="EMBL/GenBank/DDBJ databases">
        <title>Isolation and genomic insights into novel planktonic Zetaproteobacteria from stratified waters of the Chesapeake Bay.</title>
        <authorList>
            <person name="McAllister S.M."/>
            <person name="Kato S."/>
            <person name="Chan C.S."/>
            <person name="Chiu B.K."/>
            <person name="Field E.K."/>
        </authorList>
    </citation>
    <scope>NUCLEOTIDE SEQUENCE [LARGE SCALE GENOMIC DNA]</scope>
    <source>
        <strain evidence="2 3">CP-8</strain>
    </source>
</reference>
<evidence type="ECO:0000313" key="3">
    <source>
        <dbReference type="Proteomes" id="UP000231637"/>
    </source>
</evidence>
<gene>
    <name evidence="2" type="ORF">Ga0123462_1101</name>
</gene>
<evidence type="ECO:0000313" key="2">
    <source>
        <dbReference type="EMBL" id="ATX81966.1"/>
    </source>
</evidence>
<sequence>MRLILTVMTLTIFGGLVTGCGVSVSPVPGVSIYIPLPDPQKQEQRNDPEYKEEQANQPD</sequence>
<keyword evidence="3" id="KW-1185">Reference proteome</keyword>
<name>A0A2K8LCF1_9PROT</name>
<protein>
    <recommendedName>
        <fullName evidence="4">Lipoprotein-attachment site-containing protein</fullName>
    </recommendedName>
</protein>
<dbReference type="KEGG" id="mfn:Ga0123462_1101"/>
<evidence type="ECO:0000256" key="1">
    <source>
        <dbReference type="SAM" id="MobiDB-lite"/>
    </source>
</evidence>
<dbReference type="Proteomes" id="UP000231637">
    <property type="component" value="Chromosome"/>
</dbReference>
<dbReference type="AlphaFoldDB" id="A0A2K8LCF1"/>
<proteinExistence type="predicted"/>
<organism evidence="2 3">
    <name type="scientific">Mariprofundus ferrinatatus</name>
    <dbReference type="NCBI Taxonomy" id="1921087"/>
    <lineage>
        <taxon>Bacteria</taxon>
        <taxon>Pseudomonadati</taxon>
        <taxon>Pseudomonadota</taxon>
        <taxon>Candidatius Mariprofundia</taxon>
        <taxon>Mariprofundales</taxon>
        <taxon>Mariprofundaceae</taxon>
        <taxon>Mariprofundus</taxon>
    </lineage>
</organism>
<dbReference type="PROSITE" id="PS51257">
    <property type="entry name" value="PROKAR_LIPOPROTEIN"/>
    <property type="match status" value="1"/>
</dbReference>
<dbReference type="EMBL" id="CP018800">
    <property type="protein sequence ID" value="ATX81966.1"/>
    <property type="molecule type" value="Genomic_DNA"/>
</dbReference>
<feature type="region of interest" description="Disordered" evidence="1">
    <location>
        <begin position="35"/>
        <end position="59"/>
    </location>
</feature>
<evidence type="ECO:0008006" key="4">
    <source>
        <dbReference type="Google" id="ProtNLM"/>
    </source>
</evidence>